<keyword evidence="3" id="KW-0949">S-adenosyl-L-methionine</keyword>
<dbReference type="InterPro" id="IPR016461">
    <property type="entry name" value="COMT-like"/>
</dbReference>
<sequence length="350" mass="37567">MDANVATDTLGSPSPAQIQQLYQLVGGYRVSHAIYVVAKLGIADLLADGPKGSDELARSTEANEPALYRVLRFLTGVGLFDEVTPRRFGLTALGVGLRTDTPGSISPMALMALDRFEWQPWGDLLHSVRTGETAFDHVHGMGVFDYLREHPDSRELFHRAMTSNTARSGDAITRAYDLSGVRRLVDVGGGHGLLLATVLQAYPAMRGVLYDLPEVVAGAAPALEVAGVADRCEVVGGDFFATVAPGGDAYVLRQIIHDWDDARAAAILTNCRRAMEDGGKVLVLERAIAPDYRQAMAELHLDMEMLVNVGGIQRTEAEYGALFAASGLRLSAVVPLGDTLHYSVYEGVSA</sequence>
<evidence type="ECO:0000259" key="5">
    <source>
        <dbReference type="Pfam" id="PF00891"/>
    </source>
</evidence>
<dbReference type="SUPFAM" id="SSF46785">
    <property type="entry name" value="Winged helix' DNA-binding domain"/>
    <property type="match status" value="1"/>
</dbReference>
<evidence type="ECO:0000313" key="8">
    <source>
        <dbReference type="Proteomes" id="UP000606991"/>
    </source>
</evidence>
<dbReference type="GO" id="GO:0046983">
    <property type="term" value="F:protein dimerization activity"/>
    <property type="evidence" value="ECO:0007669"/>
    <property type="project" value="InterPro"/>
</dbReference>
<name>A0A934JQF8_9BACT</name>
<evidence type="ECO:0000259" key="6">
    <source>
        <dbReference type="Pfam" id="PF08100"/>
    </source>
</evidence>
<dbReference type="Proteomes" id="UP000606991">
    <property type="component" value="Unassembled WGS sequence"/>
</dbReference>
<dbReference type="Gene3D" id="3.40.50.150">
    <property type="entry name" value="Vaccinia Virus protein VP39"/>
    <property type="match status" value="1"/>
</dbReference>
<dbReference type="GO" id="GO:0008171">
    <property type="term" value="F:O-methyltransferase activity"/>
    <property type="evidence" value="ECO:0007669"/>
    <property type="project" value="InterPro"/>
</dbReference>
<dbReference type="PANTHER" id="PTHR43712:SF2">
    <property type="entry name" value="O-METHYLTRANSFERASE CICE"/>
    <property type="match status" value="1"/>
</dbReference>
<keyword evidence="2" id="KW-0808">Transferase</keyword>
<dbReference type="InterPro" id="IPR012967">
    <property type="entry name" value="COMT_dimerisation"/>
</dbReference>
<evidence type="ECO:0000313" key="7">
    <source>
        <dbReference type="EMBL" id="MBJ7593711.1"/>
    </source>
</evidence>
<dbReference type="Pfam" id="PF08100">
    <property type="entry name" value="Dimerisation"/>
    <property type="match status" value="1"/>
</dbReference>
<dbReference type="InterPro" id="IPR036388">
    <property type="entry name" value="WH-like_DNA-bd_sf"/>
</dbReference>
<dbReference type="GO" id="GO:0032259">
    <property type="term" value="P:methylation"/>
    <property type="evidence" value="ECO:0007669"/>
    <property type="project" value="UniProtKB-KW"/>
</dbReference>
<dbReference type="InterPro" id="IPR029063">
    <property type="entry name" value="SAM-dependent_MTases_sf"/>
</dbReference>
<feature type="domain" description="O-methyltransferase C-terminal" evidence="5">
    <location>
        <begin position="121"/>
        <end position="328"/>
    </location>
</feature>
<comment type="caution">
    <text evidence="7">The sequence shown here is derived from an EMBL/GenBank/DDBJ whole genome shotgun (WGS) entry which is preliminary data.</text>
</comment>
<dbReference type="EMBL" id="JAEKNS010000035">
    <property type="protein sequence ID" value="MBJ7593711.1"/>
    <property type="molecule type" value="Genomic_DNA"/>
</dbReference>
<dbReference type="InterPro" id="IPR001077">
    <property type="entry name" value="COMT_C"/>
</dbReference>
<dbReference type="AlphaFoldDB" id="A0A934JQF8"/>
<dbReference type="SUPFAM" id="SSF53335">
    <property type="entry name" value="S-adenosyl-L-methionine-dependent methyltransferases"/>
    <property type="match status" value="1"/>
</dbReference>
<keyword evidence="1 7" id="KW-0489">Methyltransferase</keyword>
<reference evidence="7 8" key="1">
    <citation type="submission" date="2020-10" db="EMBL/GenBank/DDBJ databases">
        <title>Ca. Dormibacterota MAGs.</title>
        <authorList>
            <person name="Montgomery K."/>
        </authorList>
    </citation>
    <scope>NUCLEOTIDE SEQUENCE [LARGE SCALE GENOMIC DNA]</scope>
    <source>
        <strain evidence="7">SC8812_S17_18</strain>
    </source>
</reference>
<dbReference type="PIRSF" id="PIRSF005739">
    <property type="entry name" value="O-mtase"/>
    <property type="match status" value="1"/>
</dbReference>
<dbReference type="PANTHER" id="PTHR43712">
    <property type="entry name" value="PUTATIVE (AFU_ORTHOLOGUE AFUA_4G14580)-RELATED"/>
    <property type="match status" value="1"/>
</dbReference>
<dbReference type="PROSITE" id="PS51683">
    <property type="entry name" value="SAM_OMT_II"/>
    <property type="match status" value="1"/>
</dbReference>
<proteinExistence type="predicted"/>
<evidence type="ECO:0000256" key="3">
    <source>
        <dbReference type="ARBA" id="ARBA00022691"/>
    </source>
</evidence>
<gene>
    <name evidence="7" type="ORF">JF886_02425</name>
</gene>
<protein>
    <submittedName>
        <fullName evidence="7">Methyltransferase</fullName>
    </submittedName>
</protein>
<dbReference type="CDD" id="cd02440">
    <property type="entry name" value="AdoMet_MTases"/>
    <property type="match status" value="1"/>
</dbReference>
<evidence type="ECO:0000256" key="1">
    <source>
        <dbReference type="ARBA" id="ARBA00022603"/>
    </source>
</evidence>
<evidence type="ECO:0000256" key="2">
    <source>
        <dbReference type="ARBA" id="ARBA00022679"/>
    </source>
</evidence>
<feature type="active site" description="Proton acceptor" evidence="4">
    <location>
        <position position="257"/>
    </location>
</feature>
<dbReference type="Gene3D" id="1.10.287.1350">
    <property type="match status" value="1"/>
</dbReference>
<dbReference type="RefSeq" id="WP_337309251.1">
    <property type="nucleotide sequence ID" value="NZ_JAEKNS010000035.1"/>
</dbReference>
<evidence type="ECO:0000256" key="4">
    <source>
        <dbReference type="PIRSR" id="PIRSR005739-1"/>
    </source>
</evidence>
<feature type="domain" description="O-methyltransferase dimerisation" evidence="6">
    <location>
        <begin position="23"/>
        <end position="94"/>
    </location>
</feature>
<accession>A0A934JQF8</accession>
<dbReference type="InterPro" id="IPR036390">
    <property type="entry name" value="WH_DNA-bd_sf"/>
</dbReference>
<dbReference type="Gene3D" id="1.10.10.10">
    <property type="entry name" value="Winged helix-like DNA-binding domain superfamily/Winged helix DNA-binding domain"/>
    <property type="match status" value="1"/>
</dbReference>
<organism evidence="7 8">
    <name type="scientific">Candidatus Aeolococcus gillhamiae</name>
    <dbReference type="NCBI Taxonomy" id="3127015"/>
    <lineage>
        <taxon>Bacteria</taxon>
        <taxon>Bacillati</taxon>
        <taxon>Candidatus Dormiibacterota</taxon>
        <taxon>Candidatus Dormibacteria</taxon>
        <taxon>Candidatus Aeolococcales</taxon>
        <taxon>Candidatus Aeolococcaceae</taxon>
        <taxon>Candidatus Aeolococcus</taxon>
    </lineage>
</organism>
<dbReference type="Pfam" id="PF00891">
    <property type="entry name" value="Methyltransf_2"/>
    <property type="match status" value="1"/>
</dbReference>